<keyword evidence="2" id="KW-1185">Reference proteome</keyword>
<evidence type="ECO:0000313" key="1">
    <source>
        <dbReference type="EMBL" id="TGO92415.1"/>
    </source>
</evidence>
<reference evidence="1 2" key="1">
    <citation type="submission" date="2017-12" db="EMBL/GenBank/DDBJ databases">
        <title>Comparative genomics of Botrytis spp.</title>
        <authorList>
            <person name="Valero-Jimenez C.A."/>
            <person name="Tapia P."/>
            <person name="Veloso J."/>
            <person name="Silva-Moreno E."/>
            <person name="Staats M."/>
            <person name="Valdes J.H."/>
            <person name="Van Kan J.A.L."/>
        </authorList>
    </citation>
    <scope>NUCLEOTIDE SEQUENCE [LARGE SCALE GENOMIC DNA]</scope>
    <source>
        <strain evidence="1 2">MUCL3349</strain>
    </source>
</reference>
<dbReference type="STRING" id="87229.A0A4Z1L6L6"/>
<protein>
    <recommendedName>
        <fullName evidence="3">Aflatoxin regulatory protein domain-containing protein</fullName>
    </recommendedName>
</protein>
<accession>A0A4Z1L6L6</accession>
<evidence type="ECO:0008006" key="3">
    <source>
        <dbReference type="Google" id="ProtNLM"/>
    </source>
</evidence>
<dbReference type="AlphaFoldDB" id="A0A4Z1L6L6"/>
<sequence>MATGKDSRLTSTLSPEDIALEIASPEEQQKVTAQKFDGGLETRSNDWDFGSSDCGVYSVESFETDPWNGIRMNINETSEDHSIIAGNDLQSSSVRGSDNWLMPTQKDVKERGFDIGSKDMGESSYVPLDPNLIPSDENLVQSYSLSELLQEISRVNIAIEKQRHRLAEMSTDQFTRQNRSINNTPIDRNSGHLFLKSQQLLIFPIDEVLKISYRLVRIIQDITSLISIQERDNLISTEPLAVLDDAAVLLILACYLNLLKMFDKFFSDTSASPGSPDPKFTLPLTKVGEFVVPRTMTSRSERSLIYETAQATHSLLSSTIEVVRNTLKTQKSGEGMRLGNTMLELLRFEEKALTERMTETIQDSLLDARGVVN</sequence>
<dbReference type="Proteomes" id="UP000297280">
    <property type="component" value="Unassembled WGS sequence"/>
</dbReference>
<dbReference type="OrthoDB" id="10335066at2759"/>
<name>A0A4Z1L6L6_9HELO</name>
<dbReference type="EMBL" id="PQXO01000003">
    <property type="protein sequence ID" value="TGO92415.1"/>
    <property type="molecule type" value="Genomic_DNA"/>
</dbReference>
<evidence type="ECO:0000313" key="2">
    <source>
        <dbReference type="Proteomes" id="UP000297280"/>
    </source>
</evidence>
<proteinExistence type="predicted"/>
<organism evidence="1 2">
    <name type="scientific">Botrytis porri</name>
    <dbReference type="NCBI Taxonomy" id="87229"/>
    <lineage>
        <taxon>Eukaryota</taxon>
        <taxon>Fungi</taxon>
        <taxon>Dikarya</taxon>
        <taxon>Ascomycota</taxon>
        <taxon>Pezizomycotina</taxon>
        <taxon>Leotiomycetes</taxon>
        <taxon>Helotiales</taxon>
        <taxon>Sclerotiniaceae</taxon>
        <taxon>Botrytis</taxon>
    </lineage>
</organism>
<comment type="caution">
    <text evidence="1">The sequence shown here is derived from an EMBL/GenBank/DDBJ whole genome shotgun (WGS) entry which is preliminary data.</text>
</comment>
<gene>
    <name evidence="1" type="ORF">BPOR_0003g00130</name>
</gene>